<dbReference type="PANTHER" id="PTHR34849:SF3">
    <property type="entry name" value="SSR2962 PROTEIN"/>
    <property type="match status" value="1"/>
</dbReference>
<name>A0A344TJG2_9BACT</name>
<dbReference type="SUPFAM" id="SSF46689">
    <property type="entry name" value="Homeodomain-like"/>
    <property type="match status" value="1"/>
</dbReference>
<sequence length="75" mass="8544">MQYLERITIDPELCHGKPCVRGMRWPVEVIIDMLGAGMSFDEIVEDHPELEQEDILACLNYAKLLVSGRSLREVA</sequence>
<dbReference type="OrthoDB" id="1494556at2"/>
<dbReference type="InterPro" id="IPR009057">
    <property type="entry name" value="Homeodomain-like_sf"/>
</dbReference>
<keyword evidence="2" id="KW-1185">Reference proteome</keyword>
<dbReference type="InterPro" id="IPR036388">
    <property type="entry name" value="WH-like_DNA-bd_sf"/>
</dbReference>
<organism evidence="1 2">
    <name type="scientific">Runella rosea</name>
    <dbReference type="NCBI Taxonomy" id="2259595"/>
    <lineage>
        <taxon>Bacteria</taxon>
        <taxon>Pseudomonadati</taxon>
        <taxon>Bacteroidota</taxon>
        <taxon>Cytophagia</taxon>
        <taxon>Cytophagales</taxon>
        <taxon>Spirosomataceae</taxon>
        <taxon>Runella</taxon>
    </lineage>
</organism>
<reference evidence="1 2" key="1">
    <citation type="submission" date="2018-07" db="EMBL/GenBank/DDBJ databases">
        <title>Genome sequencing of Runella.</title>
        <authorList>
            <person name="Baek M.-G."/>
            <person name="Yi H."/>
        </authorList>
    </citation>
    <scope>NUCLEOTIDE SEQUENCE [LARGE SCALE GENOMIC DNA]</scope>
    <source>
        <strain evidence="1 2">HYN0085</strain>
    </source>
</reference>
<evidence type="ECO:0000313" key="2">
    <source>
        <dbReference type="Proteomes" id="UP000251993"/>
    </source>
</evidence>
<dbReference type="PANTHER" id="PTHR34849">
    <property type="entry name" value="SSL5025 PROTEIN"/>
    <property type="match status" value="1"/>
</dbReference>
<dbReference type="EMBL" id="CP030850">
    <property type="protein sequence ID" value="AXE18783.1"/>
    <property type="molecule type" value="Genomic_DNA"/>
</dbReference>
<dbReference type="Gene3D" id="1.10.10.10">
    <property type="entry name" value="Winged helix-like DNA-binding domain superfamily/Winged helix DNA-binding domain"/>
    <property type="match status" value="1"/>
</dbReference>
<accession>A0A344TJG2</accession>
<dbReference type="Proteomes" id="UP000251993">
    <property type="component" value="Chromosome"/>
</dbReference>
<dbReference type="InterPro" id="IPR007367">
    <property type="entry name" value="DUF433"/>
</dbReference>
<dbReference type="RefSeq" id="WP_114067565.1">
    <property type="nucleotide sequence ID" value="NZ_CP030850.1"/>
</dbReference>
<dbReference type="KEGG" id="run:DR864_14005"/>
<evidence type="ECO:0000313" key="1">
    <source>
        <dbReference type="EMBL" id="AXE18783.1"/>
    </source>
</evidence>
<proteinExistence type="predicted"/>
<gene>
    <name evidence="1" type="ORF">DR864_14005</name>
</gene>
<protein>
    <submittedName>
        <fullName evidence="1">DUF433 domain-containing protein</fullName>
    </submittedName>
</protein>
<dbReference type="Pfam" id="PF04255">
    <property type="entry name" value="DUF433"/>
    <property type="match status" value="1"/>
</dbReference>
<dbReference type="AlphaFoldDB" id="A0A344TJG2"/>